<protein>
    <recommendedName>
        <fullName evidence="4">DUF2306 domain-containing protein</fullName>
    </recommendedName>
</protein>
<dbReference type="Proteomes" id="UP001156905">
    <property type="component" value="Unassembled WGS sequence"/>
</dbReference>
<evidence type="ECO:0000313" key="3">
    <source>
        <dbReference type="Proteomes" id="UP001156905"/>
    </source>
</evidence>
<sequence>MTEGITSVAGIEIPSTDPIFLGAVGVHVLLGLACTVAGAIAMLSQKRPGRHPRYGTIYFWCLAGVFLTSSSLAAVRWAEDYHLFILGALAFAAARLGRRARRKRWRYWVRLHIAGMGASYVLLLIAFYVDNGKQLPIWKDLPHFTYWLVPAAIGVPLIIRALLWHSLVNRPRVP</sequence>
<keyword evidence="1" id="KW-0812">Transmembrane</keyword>
<evidence type="ECO:0008006" key="4">
    <source>
        <dbReference type="Google" id="ProtNLM"/>
    </source>
</evidence>
<accession>A0ABQ6AZI6</accession>
<organism evidence="2 3">
    <name type="scientific">Bradyrhizobium iriomotense</name>
    <dbReference type="NCBI Taxonomy" id="441950"/>
    <lineage>
        <taxon>Bacteria</taxon>
        <taxon>Pseudomonadati</taxon>
        <taxon>Pseudomonadota</taxon>
        <taxon>Alphaproteobacteria</taxon>
        <taxon>Hyphomicrobiales</taxon>
        <taxon>Nitrobacteraceae</taxon>
        <taxon>Bradyrhizobium</taxon>
    </lineage>
</organism>
<gene>
    <name evidence="2" type="ORF">GCM10007857_41810</name>
</gene>
<evidence type="ECO:0000256" key="1">
    <source>
        <dbReference type="SAM" id="Phobius"/>
    </source>
</evidence>
<feature type="transmembrane region" description="Helical" evidence="1">
    <location>
        <begin position="20"/>
        <end position="43"/>
    </location>
</feature>
<keyword evidence="1" id="KW-1133">Transmembrane helix</keyword>
<keyword evidence="1" id="KW-0472">Membrane</keyword>
<keyword evidence="3" id="KW-1185">Reference proteome</keyword>
<proteinExistence type="predicted"/>
<feature type="transmembrane region" description="Helical" evidence="1">
    <location>
        <begin position="55"/>
        <end position="75"/>
    </location>
</feature>
<feature type="transmembrane region" description="Helical" evidence="1">
    <location>
        <begin position="81"/>
        <end position="97"/>
    </location>
</feature>
<feature type="transmembrane region" description="Helical" evidence="1">
    <location>
        <begin position="109"/>
        <end position="129"/>
    </location>
</feature>
<name>A0ABQ6AZI6_9BRAD</name>
<dbReference type="RefSeq" id="WP_284268351.1">
    <property type="nucleotide sequence ID" value="NZ_BSOW01000014.1"/>
</dbReference>
<reference evidence="3" key="1">
    <citation type="journal article" date="2019" name="Int. J. Syst. Evol. Microbiol.">
        <title>The Global Catalogue of Microorganisms (GCM) 10K type strain sequencing project: providing services to taxonomists for standard genome sequencing and annotation.</title>
        <authorList>
            <consortium name="The Broad Institute Genomics Platform"/>
            <consortium name="The Broad Institute Genome Sequencing Center for Infectious Disease"/>
            <person name="Wu L."/>
            <person name="Ma J."/>
        </authorList>
    </citation>
    <scope>NUCLEOTIDE SEQUENCE [LARGE SCALE GENOMIC DNA]</scope>
    <source>
        <strain evidence="3">NBRC 102520</strain>
    </source>
</reference>
<feature type="transmembrane region" description="Helical" evidence="1">
    <location>
        <begin position="144"/>
        <end position="163"/>
    </location>
</feature>
<dbReference type="EMBL" id="BSOW01000014">
    <property type="protein sequence ID" value="GLR87470.1"/>
    <property type="molecule type" value="Genomic_DNA"/>
</dbReference>
<evidence type="ECO:0000313" key="2">
    <source>
        <dbReference type="EMBL" id="GLR87470.1"/>
    </source>
</evidence>
<comment type="caution">
    <text evidence="2">The sequence shown here is derived from an EMBL/GenBank/DDBJ whole genome shotgun (WGS) entry which is preliminary data.</text>
</comment>